<sequence>MSIFTLSPHRLLLIGFLSIITIGSLLLTLPVASASGGSQSFIDALFAATSAISTTGLTVVDVGSFYSLFGQIVILTLIQIGGLGYMIFIVLVMSGLGIRPSLSGKLILQEALTGPPYEEVVRFSKMVISITFAFEFLGAVVLSLFWMKEFSVKHAIYLGVFHSVSAFCTAGFSLFSDNLCAYRDSVIVNITIGVLCIGGSIGFIVIYDIYYAIFGKPKEDEPPKRLLVHTKLVLVMLPTLLITGVFLIFVSEWSTPFPSFKDRFLVSIFHTISASTTTGFNTVATGTMKTMGLTTMILLMYIGASPGGTGGGVKTTTFGLLISSIISVVSMHDELIMFGRHISSKTKDRSFVICAIAVLLIILDVLILSVTENASFMEIVFEAVSAFGTVGLSTGITPSLSITGKMVLSATMLIGRVGPLALGYSIRGKRRPVPIKYPEGVMLVG</sequence>
<evidence type="ECO:0000256" key="3">
    <source>
        <dbReference type="ARBA" id="ARBA00022475"/>
    </source>
</evidence>
<protein>
    <submittedName>
        <fullName evidence="9">Potassium uptake system protein</fullName>
    </submittedName>
</protein>
<dbReference type="PANTHER" id="PTHR32024">
    <property type="entry name" value="TRK SYSTEM POTASSIUM UPTAKE PROTEIN TRKG-RELATED"/>
    <property type="match status" value="1"/>
</dbReference>
<comment type="subcellular location">
    <subcellularLocation>
        <location evidence="1">Cell membrane</location>
        <topology evidence="1">Multi-pass membrane protein</topology>
    </subcellularLocation>
</comment>
<feature type="transmembrane region" description="Helical" evidence="8">
    <location>
        <begin position="232"/>
        <end position="251"/>
    </location>
</feature>
<feature type="transmembrane region" description="Helical" evidence="8">
    <location>
        <begin position="291"/>
        <end position="312"/>
    </location>
</feature>
<evidence type="ECO:0000256" key="2">
    <source>
        <dbReference type="ARBA" id="ARBA00022448"/>
    </source>
</evidence>
<dbReference type="RefSeq" id="WP_052562187.1">
    <property type="nucleotide sequence ID" value="NZ_BAFN01000001.1"/>
</dbReference>
<dbReference type="InterPro" id="IPR003445">
    <property type="entry name" value="Cat_transpt"/>
</dbReference>
<feature type="transmembrane region" description="Helical" evidence="8">
    <location>
        <begin position="318"/>
        <end position="338"/>
    </location>
</feature>
<evidence type="ECO:0000256" key="1">
    <source>
        <dbReference type="ARBA" id="ARBA00004651"/>
    </source>
</evidence>
<feature type="transmembrane region" description="Helical" evidence="8">
    <location>
        <begin position="263"/>
        <end position="284"/>
    </location>
</feature>
<keyword evidence="3" id="KW-1003">Cell membrane</keyword>
<keyword evidence="2" id="KW-0813">Transport</keyword>
<evidence type="ECO:0000256" key="8">
    <source>
        <dbReference type="SAM" id="Phobius"/>
    </source>
</evidence>
<feature type="transmembrane region" description="Helical" evidence="8">
    <location>
        <begin position="126"/>
        <end position="147"/>
    </location>
</feature>
<feature type="transmembrane region" description="Helical" evidence="8">
    <location>
        <begin position="44"/>
        <end position="66"/>
    </location>
</feature>
<comment type="caution">
    <text evidence="9">The sequence shown here is derived from an EMBL/GenBank/DDBJ whole genome shotgun (WGS) entry which is preliminary data.</text>
</comment>
<organism evidence="9 10">
    <name type="scientific">Candidatus Brocadia sinica JPN1</name>
    <dbReference type="NCBI Taxonomy" id="1197129"/>
    <lineage>
        <taxon>Bacteria</taxon>
        <taxon>Pseudomonadati</taxon>
        <taxon>Planctomycetota</taxon>
        <taxon>Candidatus Brocadiia</taxon>
        <taxon>Candidatus Brocadiales</taxon>
        <taxon>Candidatus Brocadiaceae</taxon>
        <taxon>Candidatus Brocadia</taxon>
    </lineage>
</organism>
<dbReference type="PANTHER" id="PTHR32024:SF1">
    <property type="entry name" value="KTR SYSTEM POTASSIUM UPTAKE PROTEIN B"/>
    <property type="match status" value="1"/>
</dbReference>
<keyword evidence="6" id="KW-0406">Ion transport</keyword>
<feature type="transmembrane region" description="Helical" evidence="8">
    <location>
        <begin position="187"/>
        <end position="211"/>
    </location>
</feature>
<feature type="transmembrane region" description="Helical" evidence="8">
    <location>
        <begin position="73"/>
        <end position="98"/>
    </location>
</feature>
<reference evidence="10" key="1">
    <citation type="journal article" date="2015" name="Genome Announc.">
        <title>Draft Genome Sequence of an Anaerobic Ammonium-Oxidizing Bacterium, "Candidatus Brocadia sinica".</title>
        <authorList>
            <person name="Oshiki M."/>
            <person name="Shinyako-Hata K."/>
            <person name="Satoh H."/>
            <person name="Okabe S."/>
        </authorList>
    </citation>
    <scope>NUCLEOTIDE SEQUENCE [LARGE SCALE GENOMIC DNA]</scope>
    <source>
        <strain evidence="10">JPN1</strain>
    </source>
</reference>
<dbReference type="Pfam" id="PF02386">
    <property type="entry name" value="TrkH"/>
    <property type="match status" value="1"/>
</dbReference>
<keyword evidence="7 8" id="KW-0472">Membrane</keyword>
<name>A0ABQ0JUF7_9BACT</name>
<accession>A0ABQ0JUF7</accession>
<keyword evidence="4 8" id="KW-0812">Transmembrane</keyword>
<keyword evidence="10" id="KW-1185">Reference proteome</keyword>
<evidence type="ECO:0000313" key="9">
    <source>
        <dbReference type="EMBL" id="GAN32069.1"/>
    </source>
</evidence>
<gene>
    <name evidence="9" type="ORF">BROSI_A0573</name>
</gene>
<keyword evidence="5 8" id="KW-1133">Transmembrane helix</keyword>
<evidence type="ECO:0000313" key="10">
    <source>
        <dbReference type="Proteomes" id="UP000032309"/>
    </source>
</evidence>
<evidence type="ECO:0000256" key="6">
    <source>
        <dbReference type="ARBA" id="ARBA00023065"/>
    </source>
</evidence>
<dbReference type="EMBL" id="BAFN01000001">
    <property type="protein sequence ID" value="GAN32069.1"/>
    <property type="molecule type" value="Genomic_DNA"/>
</dbReference>
<dbReference type="Proteomes" id="UP000032309">
    <property type="component" value="Unassembled WGS sequence"/>
</dbReference>
<feature type="transmembrane region" description="Helical" evidence="8">
    <location>
        <begin position="154"/>
        <end position="175"/>
    </location>
</feature>
<evidence type="ECO:0000256" key="5">
    <source>
        <dbReference type="ARBA" id="ARBA00022989"/>
    </source>
</evidence>
<evidence type="ECO:0000256" key="4">
    <source>
        <dbReference type="ARBA" id="ARBA00022692"/>
    </source>
</evidence>
<feature type="transmembrane region" description="Helical" evidence="8">
    <location>
        <begin position="350"/>
        <end position="370"/>
    </location>
</feature>
<proteinExistence type="predicted"/>
<evidence type="ECO:0000256" key="7">
    <source>
        <dbReference type="ARBA" id="ARBA00023136"/>
    </source>
</evidence>